<dbReference type="EMBL" id="KN822026">
    <property type="protein sequence ID" value="KIM64831.1"/>
    <property type="molecule type" value="Genomic_DNA"/>
</dbReference>
<evidence type="ECO:0000256" key="1">
    <source>
        <dbReference type="SAM" id="Phobius"/>
    </source>
</evidence>
<dbReference type="PANTHER" id="PTHR37488:SF2">
    <property type="entry name" value="DUF1275 DOMAIN-CONTAINING PROTEIN"/>
    <property type="match status" value="1"/>
</dbReference>
<keyword evidence="1" id="KW-0812">Transmembrane</keyword>
<dbReference type="InParanoid" id="A0A0C3EA12"/>
<dbReference type="HOGENOM" id="CLU_062487_0_0_1"/>
<keyword evidence="1" id="KW-0472">Membrane</keyword>
<dbReference type="AlphaFoldDB" id="A0A0C3EA12"/>
<keyword evidence="1" id="KW-1133">Transmembrane helix</keyword>
<evidence type="ECO:0000313" key="3">
    <source>
        <dbReference type="Proteomes" id="UP000053989"/>
    </source>
</evidence>
<sequence length="253" mass="27919">MNSIKRFLMQEIDSSRAAAPLTAYCFMTGFIDAVCFSAIFVWCAFQTGNSVQLALALARLFNGEHDRSFHIADRQALCSLICFICGATIGRLGDKLGCKTRLWMSLGTFIQTLFTMSAAIAIWKSGQASVADVRSNPAWTNTLSFVCVGFMSASMGLQGIMGKRMNTQFTTTVVLTTTWCELMTEPQLFHFRRLVVARDHKVMAILFLVLGGFSSRAILDKVGSAGTLGIATAFRFIISLWWFFVPAKKAPKN</sequence>
<feature type="transmembrane region" description="Helical" evidence="1">
    <location>
        <begin position="102"/>
        <end position="123"/>
    </location>
</feature>
<reference evidence="3" key="2">
    <citation type="submission" date="2015-01" db="EMBL/GenBank/DDBJ databases">
        <title>Evolutionary Origins and Diversification of the Mycorrhizal Mutualists.</title>
        <authorList>
            <consortium name="DOE Joint Genome Institute"/>
            <consortium name="Mycorrhizal Genomics Consortium"/>
            <person name="Kohler A."/>
            <person name="Kuo A."/>
            <person name="Nagy L.G."/>
            <person name="Floudas D."/>
            <person name="Copeland A."/>
            <person name="Barry K.W."/>
            <person name="Cichocki N."/>
            <person name="Veneault-Fourrey C."/>
            <person name="LaButti K."/>
            <person name="Lindquist E.A."/>
            <person name="Lipzen A."/>
            <person name="Lundell T."/>
            <person name="Morin E."/>
            <person name="Murat C."/>
            <person name="Riley R."/>
            <person name="Ohm R."/>
            <person name="Sun H."/>
            <person name="Tunlid A."/>
            <person name="Henrissat B."/>
            <person name="Grigoriev I.V."/>
            <person name="Hibbett D.S."/>
            <person name="Martin F."/>
        </authorList>
    </citation>
    <scope>NUCLEOTIDE SEQUENCE [LARGE SCALE GENOMIC DNA]</scope>
    <source>
        <strain evidence="3">Foug A</strain>
    </source>
</reference>
<accession>A0A0C3EA12</accession>
<evidence type="ECO:0008006" key="4">
    <source>
        <dbReference type="Google" id="ProtNLM"/>
    </source>
</evidence>
<name>A0A0C3EA12_9AGAM</name>
<feature type="transmembrane region" description="Helical" evidence="1">
    <location>
        <begin position="202"/>
        <end position="219"/>
    </location>
</feature>
<feature type="transmembrane region" description="Helical" evidence="1">
    <location>
        <begin position="68"/>
        <end position="90"/>
    </location>
</feature>
<proteinExistence type="predicted"/>
<evidence type="ECO:0000313" key="2">
    <source>
        <dbReference type="EMBL" id="KIM64831.1"/>
    </source>
</evidence>
<dbReference type="Proteomes" id="UP000053989">
    <property type="component" value="Unassembled WGS sequence"/>
</dbReference>
<protein>
    <recommendedName>
        <fullName evidence="4">DUF1275 domain protein</fullName>
    </recommendedName>
</protein>
<dbReference type="PANTHER" id="PTHR37488">
    <property type="entry name" value="DUF1275 DOMAIN-CONTAINING PROTEIN"/>
    <property type="match status" value="1"/>
</dbReference>
<feature type="transmembrane region" description="Helical" evidence="1">
    <location>
        <begin position="21"/>
        <end position="48"/>
    </location>
</feature>
<dbReference type="STRING" id="1036808.A0A0C3EA12"/>
<organism evidence="2 3">
    <name type="scientific">Scleroderma citrinum Foug A</name>
    <dbReference type="NCBI Taxonomy" id="1036808"/>
    <lineage>
        <taxon>Eukaryota</taxon>
        <taxon>Fungi</taxon>
        <taxon>Dikarya</taxon>
        <taxon>Basidiomycota</taxon>
        <taxon>Agaricomycotina</taxon>
        <taxon>Agaricomycetes</taxon>
        <taxon>Agaricomycetidae</taxon>
        <taxon>Boletales</taxon>
        <taxon>Sclerodermatineae</taxon>
        <taxon>Sclerodermataceae</taxon>
        <taxon>Scleroderma</taxon>
    </lineage>
</organism>
<dbReference type="Pfam" id="PF06912">
    <property type="entry name" value="DUF1275"/>
    <property type="match status" value="1"/>
</dbReference>
<feature type="transmembrane region" description="Helical" evidence="1">
    <location>
        <begin position="143"/>
        <end position="161"/>
    </location>
</feature>
<keyword evidence="3" id="KW-1185">Reference proteome</keyword>
<gene>
    <name evidence="2" type="ORF">SCLCIDRAFT_114489</name>
</gene>
<dbReference type="OrthoDB" id="5288586at2759"/>
<feature type="transmembrane region" description="Helical" evidence="1">
    <location>
        <begin position="225"/>
        <end position="245"/>
    </location>
</feature>
<reference evidence="2 3" key="1">
    <citation type="submission" date="2014-04" db="EMBL/GenBank/DDBJ databases">
        <authorList>
            <consortium name="DOE Joint Genome Institute"/>
            <person name="Kuo A."/>
            <person name="Kohler A."/>
            <person name="Nagy L.G."/>
            <person name="Floudas D."/>
            <person name="Copeland A."/>
            <person name="Barry K.W."/>
            <person name="Cichocki N."/>
            <person name="Veneault-Fourrey C."/>
            <person name="LaButti K."/>
            <person name="Lindquist E.A."/>
            <person name="Lipzen A."/>
            <person name="Lundell T."/>
            <person name="Morin E."/>
            <person name="Murat C."/>
            <person name="Sun H."/>
            <person name="Tunlid A."/>
            <person name="Henrissat B."/>
            <person name="Grigoriev I.V."/>
            <person name="Hibbett D.S."/>
            <person name="Martin F."/>
            <person name="Nordberg H.P."/>
            <person name="Cantor M.N."/>
            <person name="Hua S.X."/>
        </authorList>
    </citation>
    <scope>NUCLEOTIDE SEQUENCE [LARGE SCALE GENOMIC DNA]</scope>
    <source>
        <strain evidence="2 3">Foug A</strain>
    </source>
</reference>
<dbReference type="InterPro" id="IPR010699">
    <property type="entry name" value="DUF1275"/>
</dbReference>